<comment type="caution">
    <text evidence="8">The sequence shown here is derived from an EMBL/GenBank/DDBJ whole genome shotgun (WGS) entry which is preliminary data.</text>
</comment>
<evidence type="ECO:0000256" key="4">
    <source>
        <dbReference type="ARBA" id="ARBA00022777"/>
    </source>
</evidence>
<evidence type="ECO:0000256" key="3">
    <source>
        <dbReference type="ARBA" id="ARBA00022741"/>
    </source>
</evidence>
<dbReference type="Gene3D" id="3.40.1190.20">
    <property type="match status" value="1"/>
</dbReference>
<dbReference type="InterPro" id="IPR017583">
    <property type="entry name" value="Tagatose/fructose_Pkinase"/>
</dbReference>
<evidence type="ECO:0000256" key="1">
    <source>
        <dbReference type="ARBA" id="ARBA00010688"/>
    </source>
</evidence>
<dbReference type="NCBIfam" id="TIGR03168">
    <property type="entry name" value="1-PFK"/>
    <property type="match status" value="1"/>
</dbReference>
<keyword evidence="5" id="KW-0067">ATP-binding</keyword>
<dbReference type="InterPro" id="IPR002173">
    <property type="entry name" value="Carboh/pur_kinase_PfkB_CS"/>
</dbReference>
<keyword evidence="2 6" id="KW-0808">Transferase</keyword>
<dbReference type="InterPro" id="IPR011611">
    <property type="entry name" value="PfkB_dom"/>
</dbReference>
<sequence>MIVTVTINPSVDRTIQLPSRLVRDAVLRASAVTSQAAGKGVNVSRALAHASIPTRAIVRADYHDPYVRELVESGLAVVTVDPGATVRTNISLAEPDGTTTKINEPGSPLSAAAVAALHDVVAAEAPRASWLVLAGSLPPGADVELLADLARTARIAAPGVRIAVDTSGAPLAALRTAGVRIDLIKPNLEELAELTGSDPAALGTPEAVASACAALRADGIAAVVATLGAAGAVLGSADGAWHATHTPVVARSTVGAGDSSLAGYLIADAEGLPPAARLARAVAYGSAAVSLPGTTIPRPTDTRPDQVTVTEIHLPATVTAP</sequence>
<keyword evidence="4" id="KW-0418">Kinase</keyword>
<dbReference type="RefSeq" id="WP_331790396.1">
    <property type="nucleotide sequence ID" value="NZ_BAAAUO010000003.1"/>
</dbReference>
<gene>
    <name evidence="8" type="ORF">V2V91_00540</name>
</gene>
<evidence type="ECO:0000313" key="8">
    <source>
        <dbReference type="EMBL" id="MEF2253619.1"/>
    </source>
</evidence>
<proteinExistence type="inferred from homology"/>
<evidence type="ECO:0000313" key="9">
    <source>
        <dbReference type="Proteomes" id="UP001351900"/>
    </source>
</evidence>
<evidence type="ECO:0000256" key="2">
    <source>
        <dbReference type="ARBA" id="ARBA00022679"/>
    </source>
</evidence>
<evidence type="ECO:0000256" key="5">
    <source>
        <dbReference type="ARBA" id="ARBA00022840"/>
    </source>
</evidence>
<dbReference type="InterPro" id="IPR029056">
    <property type="entry name" value="Ribokinase-like"/>
</dbReference>
<protein>
    <submittedName>
        <fullName evidence="8">1-phosphofructokinase family hexose kinase</fullName>
    </submittedName>
</protein>
<dbReference type="SUPFAM" id="SSF53613">
    <property type="entry name" value="Ribokinase-like"/>
    <property type="match status" value="1"/>
</dbReference>
<dbReference type="CDD" id="cd01164">
    <property type="entry name" value="FruK_PfkB_like"/>
    <property type="match status" value="1"/>
</dbReference>
<dbReference type="PANTHER" id="PTHR46566:SF5">
    <property type="entry name" value="1-PHOSPHOFRUCTOKINASE"/>
    <property type="match status" value="1"/>
</dbReference>
<dbReference type="PROSITE" id="PS00584">
    <property type="entry name" value="PFKB_KINASES_2"/>
    <property type="match status" value="1"/>
</dbReference>
<dbReference type="PIRSF" id="PIRSF000535">
    <property type="entry name" value="1PFK/6PFK/LacC"/>
    <property type="match status" value="1"/>
</dbReference>
<keyword evidence="3" id="KW-0547">Nucleotide-binding</keyword>
<evidence type="ECO:0000259" key="7">
    <source>
        <dbReference type="Pfam" id="PF00294"/>
    </source>
</evidence>
<name>A0ABU7V1Q7_9MICO</name>
<evidence type="ECO:0000256" key="6">
    <source>
        <dbReference type="PIRNR" id="PIRNR000535"/>
    </source>
</evidence>
<accession>A0ABU7V1Q7</accession>
<dbReference type="Pfam" id="PF00294">
    <property type="entry name" value="PfkB"/>
    <property type="match status" value="1"/>
</dbReference>
<comment type="similarity">
    <text evidence="1">Belongs to the carbohydrate kinase PfkB family.</text>
</comment>
<reference evidence="8 9" key="1">
    <citation type="submission" date="2024-01" db="EMBL/GenBank/DDBJ databases">
        <title>the genome sequence of strain Microbacterium schleiferi NBRC 15075.</title>
        <authorList>
            <person name="Ding Y."/>
            <person name="Zhang G."/>
        </authorList>
    </citation>
    <scope>NUCLEOTIDE SEQUENCE [LARGE SCALE GENOMIC DNA]</scope>
    <source>
        <strain evidence="8 9">NBRC 15075</strain>
    </source>
</reference>
<organism evidence="8 9">
    <name type="scientific">Microbacterium schleiferi</name>
    <dbReference type="NCBI Taxonomy" id="69362"/>
    <lineage>
        <taxon>Bacteria</taxon>
        <taxon>Bacillati</taxon>
        <taxon>Actinomycetota</taxon>
        <taxon>Actinomycetes</taxon>
        <taxon>Micrococcales</taxon>
        <taxon>Microbacteriaceae</taxon>
        <taxon>Microbacterium</taxon>
    </lineage>
</organism>
<dbReference type="EMBL" id="JAZHOV010000001">
    <property type="protein sequence ID" value="MEF2253619.1"/>
    <property type="molecule type" value="Genomic_DNA"/>
</dbReference>
<keyword evidence="9" id="KW-1185">Reference proteome</keyword>
<feature type="domain" description="Carbohydrate kinase PfkB" evidence="7">
    <location>
        <begin position="9"/>
        <end position="300"/>
    </location>
</feature>
<dbReference type="PANTHER" id="PTHR46566">
    <property type="entry name" value="1-PHOSPHOFRUCTOKINASE-RELATED"/>
    <property type="match status" value="1"/>
</dbReference>
<dbReference type="Proteomes" id="UP001351900">
    <property type="component" value="Unassembled WGS sequence"/>
</dbReference>